<protein>
    <recommendedName>
        <fullName evidence="3">Polyketide cyclase/dehydrase/lipid transport protein</fullName>
    </recommendedName>
</protein>
<proteinExistence type="predicted"/>
<reference evidence="1 2" key="1">
    <citation type="journal article" date="2019" name="Int. J. Syst. Evol. Microbiol.">
        <title>The Global Catalogue of Microorganisms (GCM) 10K type strain sequencing project: providing services to taxonomists for standard genome sequencing and annotation.</title>
        <authorList>
            <consortium name="The Broad Institute Genomics Platform"/>
            <consortium name="The Broad Institute Genome Sequencing Center for Infectious Disease"/>
            <person name="Wu L."/>
            <person name="Ma J."/>
        </authorList>
    </citation>
    <scope>NUCLEOTIDE SEQUENCE [LARGE SCALE GENOMIC DNA]</scope>
    <source>
        <strain evidence="1 2">JCM 14304</strain>
    </source>
</reference>
<evidence type="ECO:0008006" key="3">
    <source>
        <dbReference type="Google" id="ProtNLM"/>
    </source>
</evidence>
<dbReference type="SUPFAM" id="SSF55961">
    <property type="entry name" value="Bet v1-like"/>
    <property type="match status" value="1"/>
</dbReference>
<evidence type="ECO:0000313" key="2">
    <source>
        <dbReference type="Proteomes" id="UP001500190"/>
    </source>
</evidence>
<dbReference type="Proteomes" id="UP001500190">
    <property type="component" value="Unassembled WGS sequence"/>
</dbReference>
<gene>
    <name evidence="1" type="ORF">GCM10009742_00240</name>
</gene>
<dbReference type="EMBL" id="BAAAND010000001">
    <property type="protein sequence ID" value="GAA1563127.1"/>
    <property type="molecule type" value="Genomic_DNA"/>
</dbReference>
<accession>A0ABN2CRI4</accession>
<keyword evidence="2" id="KW-1185">Reference proteome</keyword>
<sequence>MVMAWRFGAVGVDAVMRVIQDPSLFAEWMAAVPPEVRAGPDWPRKGSVVQRYDGREPRMRHAENRHLTVALVERWRPEDELVLRLRSGLGGWVRIWIRVQTRPGGALIEVHAEPVTATARLRYTGTSRGRAEERCAQVAERLIELAGREEPEED</sequence>
<dbReference type="RefSeq" id="WP_344187058.1">
    <property type="nucleotide sequence ID" value="NZ_BAAAND010000001.1"/>
</dbReference>
<organism evidence="1 2">
    <name type="scientific">Kribbella karoonensis</name>
    <dbReference type="NCBI Taxonomy" id="324851"/>
    <lineage>
        <taxon>Bacteria</taxon>
        <taxon>Bacillati</taxon>
        <taxon>Actinomycetota</taxon>
        <taxon>Actinomycetes</taxon>
        <taxon>Propionibacteriales</taxon>
        <taxon>Kribbellaceae</taxon>
        <taxon>Kribbella</taxon>
    </lineage>
</organism>
<evidence type="ECO:0000313" key="1">
    <source>
        <dbReference type="EMBL" id="GAA1563127.1"/>
    </source>
</evidence>
<comment type="caution">
    <text evidence="1">The sequence shown here is derived from an EMBL/GenBank/DDBJ whole genome shotgun (WGS) entry which is preliminary data.</text>
</comment>
<name>A0ABN2CRI4_9ACTN</name>